<evidence type="ECO:0000256" key="3">
    <source>
        <dbReference type="SAM" id="Phobius"/>
    </source>
</evidence>
<feature type="transmembrane region" description="Helical" evidence="3">
    <location>
        <begin position="12"/>
        <end position="32"/>
    </location>
</feature>
<dbReference type="Pfam" id="PF01520">
    <property type="entry name" value="Amidase_3"/>
    <property type="match status" value="1"/>
</dbReference>
<dbReference type="AlphaFoldDB" id="A0A8S0X6A7"/>
<sequence>MSSNALLGTKKRLFRIWVGVVTTGFFVLFYFVGLDYVLGQGIPGELIHFLQKVNFPFKEILVEGLPGYSQAQLAALDTAEQQLISRGLFSLTGADMTDARTFFLSYFQPPAQSPSGPDKVSGKAPPQENPSPVPPTPAPGGVSPGAGPGNIPSGSGSVPAHPSGYTVVIDPGHGGKDPGAQVPYKVDANSDIRPDKDKLDEKAITLAVSLRLKDILRSRGIHVIMTRTTDTYVGLAERAAISNKSGANIFVCVHCNWVSNPAVTGVLGTYFENGVAPYTNHVGDTINPMAVKNWPLSKDLAADVADSVAAGTGQSVFGLQAQPYEVLRLNDLPSTLVELGFMTNPDTASAMETAKWQTEAATGIANGIAAYFADHAAGKGSGSNR</sequence>
<dbReference type="KEGG" id="aacx:DEACI_3044"/>
<gene>
    <name evidence="6" type="ORF">DEACI_2871</name>
    <name evidence="5" type="ORF">DEACI_3044</name>
</gene>
<keyword evidence="3" id="KW-0812">Transmembrane</keyword>
<organism evidence="5">
    <name type="scientific">Acididesulfobacillus acetoxydans</name>
    <dbReference type="NCBI Taxonomy" id="1561005"/>
    <lineage>
        <taxon>Bacteria</taxon>
        <taxon>Bacillati</taxon>
        <taxon>Bacillota</taxon>
        <taxon>Clostridia</taxon>
        <taxon>Eubacteriales</taxon>
        <taxon>Peptococcaceae</taxon>
        <taxon>Acididesulfobacillus</taxon>
    </lineage>
</organism>
<keyword evidence="3" id="KW-0472">Membrane</keyword>
<dbReference type="RefSeq" id="WP_240985748.1">
    <property type="nucleotide sequence ID" value="NZ_CDGJ01000081.1"/>
</dbReference>
<dbReference type="Gene3D" id="3.40.630.40">
    <property type="entry name" value="Zn-dependent exopeptidases"/>
    <property type="match status" value="1"/>
</dbReference>
<accession>A0A8S0X6A7</accession>
<evidence type="ECO:0000256" key="2">
    <source>
        <dbReference type="SAM" id="MobiDB-lite"/>
    </source>
</evidence>
<dbReference type="GO" id="GO:0030288">
    <property type="term" value="C:outer membrane-bounded periplasmic space"/>
    <property type="evidence" value="ECO:0007669"/>
    <property type="project" value="TreeGrafter"/>
</dbReference>
<dbReference type="PANTHER" id="PTHR30404:SF0">
    <property type="entry name" value="N-ACETYLMURAMOYL-L-ALANINE AMIDASE AMIC"/>
    <property type="match status" value="1"/>
</dbReference>
<dbReference type="EMBL" id="LR746496">
    <property type="protein sequence ID" value="CAA7602370.1"/>
    <property type="molecule type" value="Genomic_DNA"/>
</dbReference>
<dbReference type="Proteomes" id="UP001071230">
    <property type="component" value="Unassembled WGS sequence"/>
</dbReference>
<keyword evidence="1 5" id="KW-0378">Hydrolase</keyword>
<dbReference type="PANTHER" id="PTHR30404">
    <property type="entry name" value="N-ACETYLMURAMOYL-L-ALANINE AMIDASE"/>
    <property type="match status" value="1"/>
</dbReference>
<feature type="domain" description="MurNAc-LAA" evidence="4">
    <location>
        <begin position="239"/>
        <end position="369"/>
    </location>
</feature>
<feature type="region of interest" description="Disordered" evidence="2">
    <location>
        <begin position="111"/>
        <end position="183"/>
    </location>
</feature>
<dbReference type="CDD" id="cd02696">
    <property type="entry name" value="MurNAc-LAA"/>
    <property type="match status" value="1"/>
</dbReference>
<dbReference type="EC" id="3.5.1.28" evidence="5"/>
<dbReference type="InterPro" id="IPR002508">
    <property type="entry name" value="MurNAc-LAA_cat"/>
</dbReference>
<dbReference type="GO" id="GO:0009253">
    <property type="term" value="P:peptidoglycan catabolic process"/>
    <property type="evidence" value="ECO:0007669"/>
    <property type="project" value="InterPro"/>
</dbReference>
<dbReference type="SUPFAM" id="SSF53187">
    <property type="entry name" value="Zn-dependent exopeptidases"/>
    <property type="match status" value="1"/>
</dbReference>
<evidence type="ECO:0000313" key="6">
    <source>
        <dbReference type="EMBL" id="CEJ08395.1"/>
    </source>
</evidence>
<reference evidence="5" key="2">
    <citation type="submission" date="2020-01" db="EMBL/GenBank/DDBJ databases">
        <authorList>
            <person name="Hornung B."/>
        </authorList>
    </citation>
    <scope>NUCLEOTIDE SEQUENCE</scope>
    <source>
        <strain evidence="5">PacBioINE</strain>
    </source>
</reference>
<keyword evidence="7" id="KW-1185">Reference proteome</keyword>
<reference evidence="6" key="1">
    <citation type="submission" date="2014-11" db="EMBL/GenBank/DDBJ databases">
        <authorList>
            <person name="Hornung B.V."/>
        </authorList>
    </citation>
    <scope>NUCLEOTIDE SEQUENCE</scope>
    <source>
        <strain evidence="6">INE</strain>
    </source>
</reference>
<dbReference type="GO" id="GO:0008745">
    <property type="term" value="F:N-acetylmuramoyl-L-alanine amidase activity"/>
    <property type="evidence" value="ECO:0007669"/>
    <property type="project" value="UniProtKB-EC"/>
</dbReference>
<evidence type="ECO:0000313" key="5">
    <source>
        <dbReference type="EMBL" id="CAA7602370.1"/>
    </source>
</evidence>
<proteinExistence type="predicted"/>
<keyword evidence="3" id="KW-1133">Transmembrane helix</keyword>
<feature type="compositionally biased region" description="Pro residues" evidence="2">
    <location>
        <begin position="127"/>
        <end position="138"/>
    </location>
</feature>
<dbReference type="SMART" id="SM00646">
    <property type="entry name" value="Ami_3"/>
    <property type="match status" value="1"/>
</dbReference>
<dbReference type="Proteomes" id="UP000836597">
    <property type="component" value="Chromosome"/>
</dbReference>
<dbReference type="EMBL" id="CDGJ01000081">
    <property type="protein sequence ID" value="CEJ08395.1"/>
    <property type="molecule type" value="Genomic_DNA"/>
</dbReference>
<evidence type="ECO:0000259" key="4">
    <source>
        <dbReference type="SMART" id="SM00646"/>
    </source>
</evidence>
<evidence type="ECO:0000313" key="7">
    <source>
        <dbReference type="Proteomes" id="UP001071230"/>
    </source>
</evidence>
<name>A0A8S0X6A7_9FIRM</name>
<evidence type="ECO:0000256" key="1">
    <source>
        <dbReference type="ARBA" id="ARBA00022801"/>
    </source>
</evidence>
<protein>
    <submittedName>
        <fullName evidence="5">N-acetylmuramoyl-L-alanine amidase</fullName>
        <ecNumber evidence="5">3.5.1.28</ecNumber>
    </submittedName>
</protein>
<dbReference type="InterPro" id="IPR050695">
    <property type="entry name" value="N-acetylmuramoyl_amidase_3"/>
</dbReference>